<dbReference type="InterPro" id="IPR051713">
    <property type="entry name" value="T-cell_Activation_Regulation"/>
</dbReference>
<name>A0A498MFQ5_LABRO</name>
<protein>
    <recommendedName>
        <fullName evidence="12">Ig-like domain-containing protein</fullName>
    </recommendedName>
</protein>
<feature type="domain" description="Ig-like" evidence="12">
    <location>
        <begin position="70"/>
        <end position="161"/>
    </location>
</feature>
<keyword evidence="2" id="KW-1003">Cell membrane</keyword>
<keyword evidence="10" id="KW-0393">Immunoglobulin domain</keyword>
<dbReference type="GO" id="GO:0009897">
    <property type="term" value="C:external side of plasma membrane"/>
    <property type="evidence" value="ECO:0007669"/>
    <property type="project" value="TreeGrafter"/>
</dbReference>
<comment type="caution">
    <text evidence="13">The sequence shown here is derived from an EMBL/GenBank/DDBJ whole genome shotgun (WGS) entry which is preliminary data.</text>
</comment>
<evidence type="ECO:0000256" key="9">
    <source>
        <dbReference type="ARBA" id="ARBA00023180"/>
    </source>
</evidence>
<dbReference type="GO" id="GO:0042130">
    <property type="term" value="P:negative regulation of T cell proliferation"/>
    <property type="evidence" value="ECO:0007669"/>
    <property type="project" value="TreeGrafter"/>
</dbReference>
<keyword evidence="7" id="KW-1015">Disulfide bond</keyword>
<dbReference type="SMART" id="SM00408">
    <property type="entry name" value="IGc2"/>
    <property type="match status" value="2"/>
</dbReference>
<evidence type="ECO:0000256" key="2">
    <source>
        <dbReference type="ARBA" id="ARBA00022475"/>
    </source>
</evidence>
<dbReference type="SMART" id="SM00409">
    <property type="entry name" value="IG"/>
    <property type="match status" value="3"/>
</dbReference>
<evidence type="ECO:0000256" key="1">
    <source>
        <dbReference type="ARBA" id="ARBA00004251"/>
    </source>
</evidence>
<dbReference type="SUPFAM" id="SSF48726">
    <property type="entry name" value="Immunoglobulin"/>
    <property type="match status" value="3"/>
</dbReference>
<dbReference type="Proteomes" id="UP000290572">
    <property type="component" value="Unassembled WGS sequence"/>
</dbReference>
<dbReference type="PANTHER" id="PTHR25466">
    <property type="entry name" value="T-LYMPHOCYTE ACTIVATION ANTIGEN"/>
    <property type="match status" value="1"/>
</dbReference>
<dbReference type="GO" id="GO:0042102">
    <property type="term" value="P:positive regulation of T cell proliferation"/>
    <property type="evidence" value="ECO:0007669"/>
    <property type="project" value="TreeGrafter"/>
</dbReference>
<dbReference type="GO" id="GO:0071222">
    <property type="term" value="P:cellular response to lipopolysaccharide"/>
    <property type="evidence" value="ECO:0007669"/>
    <property type="project" value="TreeGrafter"/>
</dbReference>
<evidence type="ECO:0000256" key="7">
    <source>
        <dbReference type="ARBA" id="ARBA00023157"/>
    </source>
</evidence>
<comment type="subcellular location">
    <subcellularLocation>
        <location evidence="1">Cell membrane</location>
        <topology evidence="1">Single-pass type I membrane protein</topology>
    </subcellularLocation>
</comment>
<gene>
    <name evidence="13" type="ORF">ROHU_025351</name>
</gene>
<keyword evidence="3" id="KW-0812">Transmembrane</keyword>
<evidence type="ECO:0000256" key="11">
    <source>
        <dbReference type="SAM" id="MobiDB-lite"/>
    </source>
</evidence>
<evidence type="ECO:0000256" key="3">
    <source>
        <dbReference type="ARBA" id="ARBA00022692"/>
    </source>
</evidence>
<sequence>MVNKEDGINNSTDSNFSNPRKLGVNRKRGFTSFDWKSCSSSEIKQTLDYDYTSTMVLSCLIALTVFLIWPLKHSEAVELKEVKLGETVTLICNLSVYSDIHWLKMSEGRPMALIVTSLKHNGELSVVWNYNETHFEGFMEKQTTGLRILHVSDSDLATYNCATLYQKRLDFDKGVQLYTNQQSINTTFVQVQGPFLGGMSTPVVVNVGDTANFTCNEACNGNLLWTFHTHNENLEVLECVKETCTKNENFKNRMILKPGALSLALYPVLYNDEGLYTAKCDSVIFCSFHLKTLVPTTVNSPVRSNITLPCYARTEKQIADDSVNILWKKDDKIVLQVQKGITTYGSGFRGRALVSLPRYKDGDLSVDILRVTTSDKGLYQCYYSANDEHGYPGGVTLNVTAHQKFCAKKFGENLTLDLFGPEGVNVTFTGHNAAETLVCSVTGNNTMCSSDYNHRVSVINDFLVLRELTSSDTGTFTVRDEMGEVIGVNTVTVEDCKMKNFVITFMVLSIIADITSAKKLRLINGVNGGLVTGVNGVNPVLVGGLNPPVLPGGPAVIGQPPLTQILPAAALPPYVLQQPPVAAVPYVPPNIGPQLAYPFALPNGITKMKFQAVVFMAGLLSICTCVPIYQPQIGIIGSNSNEVLRLNGLTLASMGLGPAQGAAFFPPFLFQQQPPQVLNFNPAMQGPFLPPQINPLNPVQLPPVQQEQPIPGILPNNGLPAQNLPPVQTDFKGNVTNLWIY</sequence>
<feature type="region of interest" description="Disordered" evidence="11">
    <location>
        <begin position="1"/>
        <end position="20"/>
    </location>
</feature>
<evidence type="ECO:0000256" key="10">
    <source>
        <dbReference type="ARBA" id="ARBA00023319"/>
    </source>
</evidence>
<dbReference type="GO" id="GO:0007166">
    <property type="term" value="P:cell surface receptor signaling pathway"/>
    <property type="evidence" value="ECO:0007669"/>
    <property type="project" value="TreeGrafter"/>
</dbReference>
<dbReference type="InterPro" id="IPR007110">
    <property type="entry name" value="Ig-like_dom"/>
</dbReference>
<dbReference type="GO" id="GO:0031295">
    <property type="term" value="P:T cell costimulation"/>
    <property type="evidence" value="ECO:0007669"/>
    <property type="project" value="TreeGrafter"/>
</dbReference>
<dbReference type="InterPro" id="IPR003598">
    <property type="entry name" value="Ig_sub2"/>
</dbReference>
<dbReference type="GO" id="GO:0006955">
    <property type="term" value="P:immune response"/>
    <property type="evidence" value="ECO:0007669"/>
    <property type="project" value="TreeGrafter"/>
</dbReference>
<dbReference type="AlphaFoldDB" id="A0A498MFQ5"/>
<keyword evidence="5" id="KW-1133">Transmembrane helix</keyword>
<keyword evidence="6" id="KW-0472">Membrane</keyword>
<dbReference type="PANTHER" id="PTHR25466:SF11">
    <property type="entry name" value="GALECTIN 17-RELATED"/>
    <property type="match status" value="1"/>
</dbReference>
<evidence type="ECO:0000256" key="4">
    <source>
        <dbReference type="ARBA" id="ARBA00022729"/>
    </source>
</evidence>
<dbReference type="PROSITE" id="PS50835">
    <property type="entry name" value="IG_LIKE"/>
    <property type="match status" value="2"/>
</dbReference>
<feature type="domain" description="Ig-like" evidence="12">
    <location>
        <begin position="295"/>
        <end position="398"/>
    </location>
</feature>
<keyword evidence="14" id="KW-1185">Reference proteome</keyword>
<keyword evidence="8" id="KW-0675">Receptor</keyword>
<dbReference type="STRING" id="84645.A0A498MFQ5"/>
<dbReference type="InterPro" id="IPR003599">
    <property type="entry name" value="Ig_sub"/>
</dbReference>
<feature type="compositionally biased region" description="Polar residues" evidence="11">
    <location>
        <begin position="8"/>
        <end position="18"/>
    </location>
</feature>
<reference evidence="13 14" key="1">
    <citation type="submission" date="2018-03" db="EMBL/GenBank/DDBJ databases">
        <title>Draft genome sequence of Rohu Carp (Labeo rohita).</title>
        <authorList>
            <person name="Das P."/>
            <person name="Kushwaha B."/>
            <person name="Joshi C.G."/>
            <person name="Kumar D."/>
            <person name="Nagpure N.S."/>
            <person name="Sahoo L."/>
            <person name="Das S.P."/>
            <person name="Bit A."/>
            <person name="Patnaik S."/>
            <person name="Meher P.K."/>
            <person name="Jayasankar P."/>
            <person name="Koringa P.G."/>
            <person name="Patel N.V."/>
            <person name="Hinsu A.T."/>
            <person name="Kumar R."/>
            <person name="Pandey M."/>
            <person name="Agarwal S."/>
            <person name="Srivastava S."/>
            <person name="Singh M."/>
            <person name="Iquebal M.A."/>
            <person name="Jaiswal S."/>
            <person name="Angadi U.B."/>
            <person name="Kumar N."/>
            <person name="Raza M."/>
            <person name="Shah T.M."/>
            <person name="Rai A."/>
            <person name="Jena J.K."/>
        </authorList>
    </citation>
    <scope>NUCLEOTIDE SEQUENCE [LARGE SCALE GENOMIC DNA]</scope>
    <source>
        <strain evidence="13">DASCIFA01</strain>
        <tissue evidence="13">Testis</tissue>
    </source>
</reference>
<keyword evidence="4" id="KW-0732">Signal</keyword>
<dbReference type="EMBL" id="QBIY01012653">
    <property type="protein sequence ID" value="RXN20049.1"/>
    <property type="molecule type" value="Genomic_DNA"/>
</dbReference>
<dbReference type="InterPro" id="IPR013783">
    <property type="entry name" value="Ig-like_fold"/>
</dbReference>
<dbReference type="Gene3D" id="2.60.40.10">
    <property type="entry name" value="Immunoglobulins"/>
    <property type="match status" value="3"/>
</dbReference>
<dbReference type="InterPro" id="IPR036179">
    <property type="entry name" value="Ig-like_dom_sf"/>
</dbReference>
<evidence type="ECO:0000313" key="13">
    <source>
        <dbReference type="EMBL" id="RXN20049.1"/>
    </source>
</evidence>
<evidence type="ECO:0000313" key="14">
    <source>
        <dbReference type="Proteomes" id="UP000290572"/>
    </source>
</evidence>
<organism evidence="13 14">
    <name type="scientific">Labeo rohita</name>
    <name type="common">Indian major carp</name>
    <name type="synonym">Cyprinus rohita</name>
    <dbReference type="NCBI Taxonomy" id="84645"/>
    <lineage>
        <taxon>Eukaryota</taxon>
        <taxon>Metazoa</taxon>
        <taxon>Chordata</taxon>
        <taxon>Craniata</taxon>
        <taxon>Vertebrata</taxon>
        <taxon>Euteleostomi</taxon>
        <taxon>Actinopterygii</taxon>
        <taxon>Neopterygii</taxon>
        <taxon>Teleostei</taxon>
        <taxon>Ostariophysi</taxon>
        <taxon>Cypriniformes</taxon>
        <taxon>Cyprinidae</taxon>
        <taxon>Labeoninae</taxon>
        <taxon>Labeonini</taxon>
        <taxon>Labeo</taxon>
    </lineage>
</organism>
<evidence type="ECO:0000256" key="6">
    <source>
        <dbReference type="ARBA" id="ARBA00023136"/>
    </source>
</evidence>
<accession>A0A498MFQ5</accession>
<proteinExistence type="predicted"/>
<dbReference type="InterPro" id="IPR013106">
    <property type="entry name" value="Ig_V-set"/>
</dbReference>
<evidence type="ECO:0000256" key="5">
    <source>
        <dbReference type="ARBA" id="ARBA00022989"/>
    </source>
</evidence>
<evidence type="ECO:0000259" key="12">
    <source>
        <dbReference type="PROSITE" id="PS50835"/>
    </source>
</evidence>
<dbReference type="Pfam" id="PF07686">
    <property type="entry name" value="V-set"/>
    <property type="match status" value="2"/>
</dbReference>
<keyword evidence="9" id="KW-0325">Glycoprotein</keyword>
<evidence type="ECO:0000256" key="8">
    <source>
        <dbReference type="ARBA" id="ARBA00023170"/>
    </source>
</evidence>